<feature type="chain" id="PRO_5020598856" evidence="1">
    <location>
        <begin position="24"/>
        <end position="139"/>
    </location>
</feature>
<keyword evidence="3" id="KW-1185">Reference proteome</keyword>
<evidence type="ECO:0000313" key="3">
    <source>
        <dbReference type="Proteomes" id="UP000309488"/>
    </source>
</evidence>
<dbReference type="Proteomes" id="UP000309488">
    <property type="component" value="Unassembled WGS sequence"/>
</dbReference>
<dbReference type="EMBL" id="SWBR01000002">
    <property type="protein sequence ID" value="TKC10256.1"/>
    <property type="molecule type" value="Genomic_DNA"/>
</dbReference>
<evidence type="ECO:0000256" key="1">
    <source>
        <dbReference type="SAM" id="SignalP"/>
    </source>
</evidence>
<reference evidence="2 3" key="1">
    <citation type="submission" date="2019-04" db="EMBL/GenBank/DDBJ databases">
        <title>Pedobacter sp. RP-3-22 sp. nov., isolated from Arctic soil.</title>
        <authorList>
            <person name="Dahal R.H."/>
            <person name="Kim D.-U."/>
        </authorList>
    </citation>
    <scope>NUCLEOTIDE SEQUENCE [LARGE SCALE GENOMIC DNA]</scope>
    <source>
        <strain evidence="2 3">RP-3-22</strain>
    </source>
</reference>
<sequence>MKKIILLFSIVLCSLVGRSQVYAHLEIEDDYTVTEDNGDNWSTETRGTYMVRFYSDASMTTRIYPTYAINILFGLDPSATSPFLPDGVSQNGQYLMQEGYDLLASDVLFYGSYSNNEGNSYSRSYYLRLLSSPDYIIIP</sequence>
<comment type="caution">
    <text evidence="2">The sequence shown here is derived from an EMBL/GenBank/DDBJ whole genome shotgun (WGS) entry which is preliminary data.</text>
</comment>
<accession>A0A4U1CS00</accession>
<dbReference type="AlphaFoldDB" id="A0A4U1CS00"/>
<feature type="signal peptide" evidence="1">
    <location>
        <begin position="1"/>
        <end position="23"/>
    </location>
</feature>
<proteinExistence type="predicted"/>
<dbReference type="OrthoDB" id="9888709at2"/>
<name>A0A4U1CS00_9SPHI</name>
<protein>
    <submittedName>
        <fullName evidence="2">Uncharacterized protein</fullName>
    </submittedName>
</protein>
<gene>
    <name evidence="2" type="ORF">FA048_08655</name>
</gene>
<organism evidence="2 3">
    <name type="scientific">Pedobacter polaris</name>
    <dbReference type="NCBI Taxonomy" id="2571273"/>
    <lineage>
        <taxon>Bacteria</taxon>
        <taxon>Pseudomonadati</taxon>
        <taxon>Bacteroidota</taxon>
        <taxon>Sphingobacteriia</taxon>
        <taxon>Sphingobacteriales</taxon>
        <taxon>Sphingobacteriaceae</taxon>
        <taxon>Pedobacter</taxon>
    </lineage>
</organism>
<evidence type="ECO:0000313" key="2">
    <source>
        <dbReference type="EMBL" id="TKC10256.1"/>
    </source>
</evidence>
<keyword evidence="1" id="KW-0732">Signal</keyword>